<dbReference type="RefSeq" id="WP_068666913.1">
    <property type="nucleotide sequence ID" value="NZ_CP015520.1"/>
</dbReference>
<dbReference type="OrthoDB" id="85694at2157"/>
<dbReference type="GeneID" id="28496392"/>
<dbReference type="KEGG" id="tpie:A7C91_09320"/>
<name>A0A172WIX1_9EURY</name>
<dbReference type="InterPro" id="IPR036388">
    <property type="entry name" value="WH-like_DNA-bd_sf"/>
</dbReference>
<evidence type="ECO:0000313" key="2">
    <source>
        <dbReference type="Proteomes" id="UP000076969"/>
    </source>
</evidence>
<dbReference type="Proteomes" id="UP000076969">
    <property type="component" value="Chromosome"/>
</dbReference>
<dbReference type="STRING" id="1712654.A7C91_09320"/>
<proteinExistence type="predicted"/>
<dbReference type="SUPFAM" id="SSF46785">
    <property type="entry name" value="Winged helix' DNA-binding domain"/>
    <property type="match status" value="1"/>
</dbReference>
<accession>A0A172WIX1</accession>
<gene>
    <name evidence="1" type="ORF">A7C91_09320</name>
</gene>
<keyword evidence="2" id="KW-1185">Reference proteome</keyword>
<dbReference type="GO" id="GO:0003677">
    <property type="term" value="F:DNA binding"/>
    <property type="evidence" value="ECO:0007669"/>
    <property type="project" value="UniProtKB-KW"/>
</dbReference>
<reference evidence="2" key="1">
    <citation type="journal article" date="2016" name="Syst. Appl. Microbiol.">
        <title>Thermococcus piezophilus sp. nov., a novel hyperthermophilic and piezophilic archaeon with a broad pressure range for growth, isolated from a deepest hydrothermal vent at the Mid-Cayman Rise.</title>
        <authorList>
            <person name="Dalmasso C."/>
            <person name="Oger P."/>
            <person name="Selva G."/>
            <person name="Courtine D."/>
            <person name="L'Haridon S."/>
            <person name="Garlaschelli A."/>
            <person name="Roussel E."/>
            <person name="Miyazaki J."/>
            <person name="Reveillaud J."/>
            <person name="Jebbar M."/>
            <person name="Takai K."/>
            <person name="Maignien L."/>
            <person name="Alain K."/>
        </authorList>
    </citation>
    <scope>NUCLEOTIDE SEQUENCE [LARGE SCALE GENOMIC DNA]</scope>
    <source>
        <strain evidence="2">CDGS</strain>
    </source>
</reference>
<dbReference type="Gene3D" id="1.10.10.10">
    <property type="entry name" value="Winged helix-like DNA-binding domain superfamily/Winged helix DNA-binding domain"/>
    <property type="match status" value="1"/>
</dbReference>
<dbReference type="AlphaFoldDB" id="A0A172WIX1"/>
<dbReference type="EMBL" id="CP015520">
    <property type="protein sequence ID" value="ANF23347.1"/>
    <property type="molecule type" value="Genomic_DNA"/>
</dbReference>
<dbReference type="InterPro" id="IPR036390">
    <property type="entry name" value="WH_DNA-bd_sf"/>
</dbReference>
<organism evidence="1 2">
    <name type="scientific">Thermococcus piezophilus</name>
    <dbReference type="NCBI Taxonomy" id="1712654"/>
    <lineage>
        <taxon>Archaea</taxon>
        <taxon>Methanobacteriati</taxon>
        <taxon>Methanobacteriota</taxon>
        <taxon>Thermococci</taxon>
        <taxon>Thermococcales</taxon>
        <taxon>Thermococcaceae</taxon>
        <taxon>Thermococcus</taxon>
    </lineage>
</organism>
<keyword evidence="1" id="KW-0238">DNA-binding</keyword>
<evidence type="ECO:0000313" key="1">
    <source>
        <dbReference type="EMBL" id="ANF23347.1"/>
    </source>
</evidence>
<protein>
    <submittedName>
        <fullName evidence="1">DNA-binding protein</fullName>
    </submittedName>
</protein>
<sequence>MLERILELIRNGKGIEEIAEELSLPREGVEGALKVLESLGYVEKVELGSSTCETCPLKSICPGSCFRFKGEVYTITEFKLKEQK</sequence>